<keyword evidence="6 9" id="KW-0238">DNA-binding</keyword>
<dbReference type="HOGENOM" id="CLU_000445_39_1_0"/>
<evidence type="ECO:0000256" key="4">
    <source>
        <dbReference type="ARBA" id="ARBA00023012"/>
    </source>
</evidence>
<dbReference type="SUPFAM" id="SSF52172">
    <property type="entry name" value="CheY-like"/>
    <property type="match status" value="1"/>
</dbReference>
<dbReference type="eggNOG" id="COG4565">
    <property type="taxonomic scope" value="Bacteria"/>
</dbReference>
<feature type="modified residue" description="4-aspartylphosphate" evidence="10">
    <location>
        <position position="54"/>
    </location>
</feature>
<evidence type="ECO:0000313" key="13">
    <source>
        <dbReference type="Proteomes" id="UP000008635"/>
    </source>
</evidence>
<evidence type="ECO:0000256" key="10">
    <source>
        <dbReference type="PROSITE-ProRule" id="PRU00169"/>
    </source>
</evidence>
<dbReference type="Proteomes" id="UP000008635">
    <property type="component" value="Chromosome"/>
</dbReference>
<sequence length="215" mass="23093">MIRVLIVEDDADIARLHWAFVERTPGFKVVGRAESVAVAEAMVTALHPDLLLLDVYLPDGRGLDVLRALRARGSHVDSILVTAANDLGNVQDALAAGAVDYLVKPVEPARLQVALGRARERADARRQATLGQARLDALFGAPPSAPPGLDAETLARVRAALMDGAARTAAEVGAAVQLSRVTAWRYLEHLVEGGELVMDTERAPVGRPTKRYRRA</sequence>
<dbReference type="InterPro" id="IPR011006">
    <property type="entry name" value="CheY-like_superfamily"/>
</dbReference>
<evidence type="ECO:0000256" key="2">
    <source>
        <dbReference type="ARBA" id="ARBA00022490"/>
    </source>
</evidence>
<dbReference type="PIRSF" id="PIRSF006171">
    <property type="entry name" value="RR_citrat_malat"/>
    <property type="match status" value="1"/>
</dbReference>
<dbReference type="PROSITE" id="PS50110">
    <property type="entry name" value="RESPONSE_REGULATORY"/>
    <property type="match status" value="1"/>
</dbReference>
<keyword evidence="3 10" id="KW-0597">Phosphoprotein</keyword>
<keyword evidence="5 9" id="KW-0805">Transcription regulation</keyword>
<dbReference type="GO" id="GO:0005737">
    <property type="term" value="C:cytoplasm"/>
    <property type="evidence" value="ECO:0007669"/>
    <property type="project" value="UniProtKB-SubCell"/>
</dbReference>
<dbReference type="SMART" id="SM00448">
    <property type="entry name" value="REC"/>
    <property type="match status" value="1"/>
</dbReference>
<reference evidence="13" key="2">
    <citation type="submission" date="2011-01" db="EMBL/GenBank/DDBJ databases">
        <title>The complete genome of Deinococcus maricopensis DSM 21211.</title>
        <authorList>
            <consortium name="US DOE Joint Genome Institute (JGI-PGF)"/>
            <person name="Lucas S."/>
            <person name="Copeland A."/>
            <person name="Lapidus A."/>
            <person name="Goodwin L."/>
            <person name="Pitluck S."/>
            <person name="Kyrpides N."/>
            <person name="Mavromatis K."/>
            <person name="Pagani I."/>
            <person name="Ivanova N."/>
            <person name="Ovchinnikova G."/>
            <person name="Zeytun A."/>
            <person name="Detter J.C."/>
            <person name="Han C."/>
            <person name="Land M."/>
            <person name="Hauser L."/>
            <person name="Markowitz V."/>
            <person name="Cheng J.-F."/>
            <person name="Hugenholtz P."/>
            <person name="Woyke T."/>
            <person name="Wu D."/>
            <person name="Pukall R."/>
            <person name="Gehrich-Schroeter G."/>
            <person name="Brambilla E."/>
            <person name="Klenk H.-P."/>
            <person name="Eisen J.A."/>
        </authorList>
    </citation>
    <scope>NUCLEOTIDE SEQUENCE [LARGE SCALE GENOMIC DNA]</scope>
    <source>
        <strain evidence="13">DSM 21211 / LMG 22137 / NRRL B-23946 / LB-34</strain>
    </source>
</reference>
<accession>E8U7M8</accession>
<evidence type="ECO:0000256" key="6">
    <source>
        <dbReference type="ARBA" id="ARBA00023125"/>
    </source>
</evidence>
<dbReference type="RefSeq" id="WP_013556572.1">
    <property type="nucleotide sequence ID" value="NC_014958.1"/>
</dbReference>
<dbReference type="KEGG" id="dmr:Deima_1418"/>
<evidence type="ECO:0000256" key="3">
    <source>
        <dbReference type="ARBA" id="ARBA00022553"/>
    </source>
</evidence>
<dbReference type="Gene3D" id="3.40.50.2300">
    <property type="match status" value="1"/>
</dbReference>
<proteinExistence type="predicted"/>
<dbReference type="PANTHER" id="PTHR45526">
    <property type="entry name" value="TRANSCRIPTIONAL REGULATORY PROTEIN DPIA"/>
    <property type="match status" value="1"/>
</dbReference>
<comment type="subcellular location">
    <subcellularLocation>
        <location evidence="1 9">Cytoplasm</location>
    </subcellularLocation>
</comment>
<evidence type="ECO:0000256" key="7">
    <source>
        <dbReference type="ARBA" id="ARBA00023159"/>
    </source>
</evidence>
<dbReference type="AlphaFoldDB" id="E8U7M8"/>
<evidence type="ECO:0000256" key="5">
    <source>
        <dbReference type="ARBA" id="ARBA00023015"/>
    </source>
</evidence>
<evidence type="ECO:0000259" key="11">
    <source>
        <dbReference type="PROSITE" id="PS50110"/>
    </source>
</evidence>
<name>E8U7M8_DEIML</name>
<keyword evidence="13" id="KW-1185">Reference proteome</keyword>
<dbReference type="PANTHER" id="PTHR45526:SF1">
    <property type="entry name" value="TRANSCRIPTIONAL REGULATORY PROTEIN DCUR-RELATED"/>
    <property type="match status" value="1"/>
</dbReference>
<gene>
    <name evidence="12" type="ordered locus">Deima_1418</name>
</gene>
<evidence type="ECO:0000256" key="1">
    <source>
        <dbReference type="ARBA" id="ARBA00004496"/>
    </source>
</evidence>
<keyword evidence="4 9" id="KW-0902">Two-component regulatory system</keyword>
<dbReference type="GO" id="GO:0003700">
    <property type="term" value="F:DNA-binding transcription factor activity"/>
    <property type="evidence" value="ECO:0007669"/>
    <property type="project" value="InterPro"/>
</dbReference>
<dbReference type="STRING" id="709986.Deima_1418"/>
<reference evidence="12 13" key="1">
    <citation type="journal article" date="2011" name="Stand. Genomic Sci.">
        <title>Complete genome sequence of Deinococcus maricopensis type strain (LB-34).</title>
        <authorList>
            <person name="Pukall R."/>
            <person name="Zeytun A."/>
            <person name="Lucas S."/>
            <person name="Lapidus A."/>
            <person name="Hammon N."/>
            <person name="Deshpande S."/>
            <person name="Nolan M."/>
            <person name="Cheng J.F."/>
            <person name="Pitluck S."/>
            <person name="Liolios K."/>
            <person name="Pagani I."/>
            <person name="Mikhailova N."/>
            <person name="Ivanova N."/>
            <person name="Mavromatis K."/>
            <person name="Pati A."/>
            <person name="Tapia R."/>
            <person name="Han C."/>
            <person name="Goodwin L."/>
            <person name="Chen A."/>
            <person name="Palaniappan K."/>
            <person name="Land M."/>
            <person name="Hauser L."/>
            <person name="Chang Y.J."/>
            <person name="Jeffries C.D."/>
            <person name="Brambilla E.M."/>
            <person name="Rohde M."/>
            <person name="Goker M."/>
            <person name="Detter J.C."/>
            <person name="Woyke T."/>
            <person name="Bristow J."/>
            <person name="Eisen J.A."/>
            <person name="Markowitz V."/>
            <person name="Hugenholtz P."/>
            <person name="Kyrpides N.C."/>
            <person name="Klenk H.P."/>
        </authorList>
    </citation>
    <scope>NUCLEOTIDE SEQUENCE [LARGE SCALE GENOMIC DNA]</scope>
    <source>
        <strain evidence="13">DSM 21211 / LMG 22137 / NRRL B-23946 / LB-34</strain>
    </source>
</reference>
<dbReference type="Pfam" id="PF00072">
    <property type="entry name" value="Response_reg"/>
    <property type="match status" value="1"/>
</dbReference>
<dbReference type="GO" id="GO:0000156">
    <property type="term" value="F:phosphorelay response regulator activity"/>
    <property type="evidence" value="ECO:0007669"/>
    <property type="project" value="TreeGrafter"/>
</dbReference>
<dbReference type="InterPro" id="IPR051271">
    <property type="entry name" value="2C-system_Tx_regulators"/>
</dbReference>
<dbReference type="OrthoDB" id="9759232at2"/>
<evidence type="ECO:0000256" key="9">
    <source>
        <dbReference type="PIRNR" id="PIRNR006171"/>
    </source>
</evidence>
<evidence type="ECO:0000313" key="12">
    <source>
        <dbReference type="EMBL" id="ADV67067.1"/>
    </source>
</evidence>
<feature type="domain" description="Response regulatory" evidence="11">
    <location>
        <begin position="3"/>
        <end position="119"/>
    </location>
</feature>
<dbReference type="InterPro" id="IPR024187">
    <property type="entry name" value="Sig_transdc_resp-reg_cit/mal"/>
</dbReference>
<keyword evidence="2 9" id="KW-0963">Cytoplasm</keyword>
<keyword evidence="7 9" id="KW-0010">Activator</keyword>
<protein>
    <recommendedName>
        <fullName evidence="9">Transcriptional regulatory protein</fullName>
    </recommendedName>
</protein>
<dbReference type="GO" id="GO:0003677">
    <property type="term" value="F:DNA binding"/>
    <property type="evidence" value="ECO:0007669"/>
    <property type="project" value="UniProtKB-KW"/>
</dbReference>
<dbReference type="EMBL" id="CP002454">
    <property type="protein sequence ID" value="ADV67067.1"/>
    <property type="molecule type" value="Genomic_DNA"/>
</dbReference>
<evidence type="ECO:0000256" key="8">
    <source>
        <dbReference type="ARBA" id="ARBA00023163"/>
    </source>
</evidence>
<organism evidence="12 13">
    <name type="scientific">Deinococcus maricopensis (strain DSM 21211 / LMG 22137 / NRRL B-23946 / LB-34)</name>
    <dbReference type="NCBI Taxonomy" id="709986"/>
    <lineage>
        <taxon>Bacteria</taxon>
        <taxon>Thermotogati</taxon>
        <taxon>Deinococcota</taxon>
        <taxon>Deinococci</taxon>
        <taxon>Deinococcales</taxon>
        <taxon>Deinococcaceae</taxon>
        <taxon>Deinococcus</taxon>
    </lineage>
</organism>
<dbReference type="InterPro" id="IPR001789">
    <property type="entry name" value="Sig_transdc_resp-reg_receiver"/>
</dbReference>
<keyword evidence="8 9" id="KW-0804">Transcription</keyword>